<evidence type="ECO:0000313" key="3">
    <source>
        <dbReference type="Proteomes" id="UP000652761"/>
    </source>
</evidence>
<feature type="compositionally biased region" description="Polar residues" evidence="1">
    <location>
        <begin position="123"/>
        <end position="132"/>
    </location>
</feature>
<evidence type="ECO:0000313" key="2">
    <source>
        <dbReference type="EMBL" id="MQL72152.1"/>
    </source>
</evidence>
<gene>
    <name evidence="2" type="ORF">Taro_004478</name>
</gene>
<feature type="region of interest" description="Disordered" evidence="1">
    <location>
        <begin position="64"/>
        <end position="132"/>
    </location>
</feature>
<organism evidence="2 3">
    <name type="scientific">Colocasia esculenta</name>
    <name type="common">Wild taro</name>
    <name type="synonym">Arum esculentum</name>
    <dbReference type="NCBI Taxonomy" id="4460"/>
    <lineage>
        <taxon>Eukaryota</taxon>
        <taxon>Viridiplantae</taxon>
        <taxon>Streptophyta</taxon>
        <taxon>Embryophyta</taxon>
        <taxon>Tracheophyta</taxon>
        <taxon>Spermatophyta</taxon>
        <taxon>Magnoliopsida</taxon>
        <taxon>Liliopsida</taxon>
        <taxon>Araceae</taxon>
        <taxon>Aroideae</taxon>
        <taxon>Colocasieae</taxon>
        <taxon>Colocasia</taxon>
    </lineage>
</organism>
<feature type="compositionally biased region" description="Polar residues" evidence="1">
    <location>
        <begin position="91"/>
        <end position="104"/>
    </location>
</feature>
<evidence type="ECO:0000256" key="1">
    <source>
        <dbReference type="SAM" id="MobiDB-lite"/>
    </source>
</evidence>
<comment type="caution">
    <text evidence="2">The sequence shown here is derived from an EMBL/GenBank/DDBJ whole genome shotgun (WGS) entry which is preliminary data.</text>
</comment>
<protein>
    <submittedName>
        <fullName evidence="2">Uncharacterized protein</fullName>
    </submittedName>
</protein>
<keyword evidence="3" id="KW-1185">Reference proteome</keyword>
<dbReference type="Proteomes" id="UP000652761">
    <property type="component" value="Unassembled WGS sequence"/>
</dbReference>
<dbReference type="AlphaFoldDB" id="A0A843TI89"/>
<sequence>MNKLEQAEKDHKGKAEDLTKFVNGKQNLDAILGSNIFVAKHGIGYQPVKQKKMGETLITSFVNSSSSTSYQVPSKNKKGQAKGKKQEPKKISSTVNTSKKSVNSPKEGCRQVWKHASKEKLTRQQNVPHRFH</sequence>
<proteinExistence type="predicted"/>
<feature type="compositionally biased region" description="Low complexity" evidence="1">
    <location>
        <begin position="64"/>
        <end position="74"/>
    </location>
</feature>
<dbReference type="EMBL" id="NMUH01000121">
    <property type="protein sequence ID" value="MQL72152.1"/>
    <property type="molecule type" value="Genomic_DNA"/>
</dbReference>
<reference evidence="2" key="1">
    <citation type="submission" date="2017-07" db="EMBL/GenBank/DDBJ databases">
        <title>Taro Niue Genome Assembly and Annotation.</title>
        <authorList>
            <person name="Atibalentja N."/>
            <person name="Keating K."/>
            <person name="Fields C.J."/>
        </authorList>
    </citation>
    <scope>NUCLEOTIDE SEQUENCE</scope>
    <source>
        <strain evidence="2">Niue_2</strain>
        <tissue evidence="2">Leaf</tissue>
    </source>
</reference>
<accession>A0A843TI89</accession>
<name>A0A843TI89_COLES</name>